<reference evidence="2 3" key="1">
    <citation type="submission" date="2016-10" db="EMBL/GenBank/DDBJ databases">
        <authorList>
            <person name="de Groot N.N."/>
        </authorList>
    </citation>
    <scope>NUCLEOTIDE SEQUENCE [LARGE SCALE GENOMIC DNA]</scope>
    <source>
        <strain evidence="2 3">U95</strain>
    </source>
</reference>
<dbReference type="EMBL" id="FMWG01000005">
    <property type="protein sequence ID" value="SCZ63782.1"/>
    <property type="molecule type" value="Genomic_DNA"/>
</dbReference>
<dbReference type="Proteomes" id="UP000198767">
    <property type="component" value="Unassembled WGS sequence"/>
</dbReference>
<dbReference type="STRING" id="1156985.SAMN04488118_105119"/>
<dbReference type="AlphaFoldDB" id="A0A1G5QPU4"/>
<keyword evidence="3" id="KW-1185">Reference proteome</keyword>
<gene>
    <name evidence="2" type="ORF">SAMN04488118_105119</name>
</gene>
<sequence length="306" mass="33431">MKAPEINGTASSQPRADGPDASPDRPTRTRKRVPSSTPADGTKQTSAIFGEAATQTENTQRRGSSRPHQEDRPTSRVPTILKAAAVLGGAYYIANTRHRVEQKAIATQSANQFVPKAQWKDTALGDGVQALYDAPHAGKPSQQKRIDRAVDEVKGQGKPFHTVTPTYRESDKANHVRVLTPDARKKATVTAQNGNLVDYKDRPLKPGRYMYVIDMNKNLIASPVRVGTLLHHSSLAGSEPVITAGEFDVGKGGKLKMMNNFSGHHQTSKPSLDRGVEALVEKGFDMKDVQLIKHPQSHQTHPPQNF</sequence>
<accession>A0A1G5QPU4</accession>
<feature type="compositionally biased region" description="Polar residues" evidence="1">
    <location>
        <begin position="34"/>
        <end position="62"/>
    </location>
</feature>
<protein>
    <submittedName>
        <fullName evidence="2">Uncharacterized protein</fullName>
    </submittedName>
</protein>
<name>A0A1G5QPU4_9RHOB</name>
<feature type="region of interest" description="Disordered" evidence="1">
    <location>
        <begin position="1"/>
        <end position="78"/>
    </location>
</feature>
<evidence type="ECO:0000256" key="1">
    <source>
        <dbReference type="SAM" id="MobiDB-lite"/>
    </source>
</evidence>
<proteinExistence type="predicted"/>
<evidence type="ECO:0000313" key="2">
    <source>
        <dbReference type="EMBL" id="SCZ63782.1"/>
    </source>
</evidence>
<organism evidence="2 3">
    <name type="scientific">Epibacterium ulvae</name>
    <dbReference type="NCBI Taxonomy" id="1156985"/>
    <lineage>
        <taxon>Bacteria</taxon>
        <taxon>Pseudomonadati</taxon>
        <taxon>Pseudomonadota</taxon>
        <taxon>Alphaproteobacteria</taxon>
        <taxon>Rhodobacterales</taxon>
        <taxon>Roseobacteraceae</taxon>
        <taxon>Epibacterium</taxon>
    </lineage>
</organism>
<dbReference type="RefSeq" id="WP_090218430.1">
    <property type="nucleotide sequence ID" value="NZ_FMWG01000005.1"/>
</dbReference>
<dbReference type="OrthoDB" id="2677932at2"/>
<evidence type="ECO:0000313" key="3">
    <source>
        <dbReference type="Proteomes" id="UP000198767"/>
    </source>
</evidence>